<dbReference type="AlphaFoldDB" id="A0A8X8YZH7"/>
<organism evidence="7">
    <name type="scientific">Salvia splendens</name>
    <name type="common">Scarlet sage</name>
    <dbReference type="NCBI Taxonomy" id="180675"/>
    <lineage>
        <taxon>Eukaryota</taxon>
        <taxon>Viridiplantae</taxon>
        <taxon>Streptophyta</taxon>
        <taxon>Embryophyta</taxon>
        <taxon>Tracheophyta</taxon>
        <taxon>Spermatophyta</taxon>
        <taxon>Magnoliopsida</taxon>
        <taxon>eudicotyledons</taxon>
        <taxon>Gunneridae</taxon>
        <taxon>Pentapetalae</taxon>
        <taxon>asterids</taxon>
        <taxon>lamiids</taxon>
        <taxon>Lamiales</taxon>
        <taxon>Lamiaceae</taxon>
        <taxon>Nepetoideae</taxon>
        <taxon>Mentheae</taxon>
        <taxon>Salviinae</taxon>
        <taxon>Salvia</taxon>
        <taxon>Salvia subgen. Calosphace</taxon>
        <taxon>core Calosphace</taxon>
    </lineage>
</organism>
<dbReference type="GO" id="GO:0003677">
    <property type="term" value="F:DNA binding"/>
    <property type="evidence" value="ECO:0007669"/>
    <property type="project" value="UniProtKB-KW"/>
</dbReference>
<dbReference type="GO" id="GO:0006355">
    <property type="term" value="P:regulation of DNA-templated transcription"/>
    <property type="evidence" value="ECO:0007669"/>
    <property type="project" value="InterPro"/>
</dbReference>
<dbReference type="PANTHER" id="PTHR38360">
    <property type="entry name" value="OS03G0120000 PROTEIN"/>
    <property type="match status" value="1"/>
</dbReference>
<evidence type="ECO:0000313" key="7">
    <source>
        <dbReference type="EMBL" id="KAG6385813.1"/>
    </source>
</evidence>
<reference evidence="7" key="2">
    <citation type="submission" date="2020-08" db="EMBL/GenBank/DDBJ databases">
        <title>Plant Genome Project.</title>
        <authorList>
            <person name="Zhang R.-G."/>
        </authorList>
    </citation>
    <scope>NUCLEOTIDE SEQUENCE</scope>
    <source>
        <strain evidence="7">Huo1</strain>
        <tissue evidence="7">Leaf</tissue>
    </source>
</reference>
<evidence type="ECO:0000313" key="8">
    <source>
        <dbReference type="Proteomes" id="UP000298416"/>
    </source>
</evidence>
<dbReference type="InterPro" id="IPR003441">
    <property type="entry name" value="NAC-dom"/>
</dbReference>
<proteinExistence type="predicted"/>
<keyword evidence="2" id="KW-0805">Transcription regulation</keyword>
<keyword evidence="3" id="KW-0238">DNA-binding</keyword>
<dbReference type="GO" id="GO:0005634">
    <property type="term" value="C:nucleus"/>
    <property type="evidence" value="ECO:0007669"/>
    <property type="project" value="UniProtKB-SubCell"/>
</dbReference>
<dbReference type="Gene3D" id="2.170.150.80">
    <property type="entry name" value="NAC domain"/>
    <property type="match status" value="1"/>
</dbReference>
<dbReference type="PROSITE" id="PS51005">
    <property type="entry name" value="NAC"/>
    <property type="match status" value="1"/>
</dbReference>
<evidence type="ECO:0000256" key="2">
    <source>
        <dbReference type="ARBA" id="ARBA00023015"/>
    </source>
</evidence>
<dbReference type="SUPFAM" id="SSF101941">
    <property type="entry name" value="NAC domain"/>
    <property type="match status" value="1"/>
</dbReference>
<dbReference type="Proteomes" id="UP000298416">
    <property type="component" value="Unassembled WGS sequence"/>
</dbReference>
<keyword evidence="4" id="KW-0804">Transcription</keyword>
<evidence type="ECO:0000256" key="3">
    <source>
        <dbReference type="ARBA" id="ARBA00023125"/>
    </source>
</evidence>
<sequence>MAPVSLPPGFRFHPTDEELVAYYLKRKINGRKIDLEIIPEVDLYKCEPWDLPGKSLLPSKDLEWYFFSPRDRKYPNGSRTNRATKAGYWKATGKDRKVNSQTRSVGMKKTLVYYRGRAPHGARTDWVMHEYRLDDRECDTPSSGLQDAYALCRVFKKSLNIPKVGDNYVTSCSDRSSSIDPKYEELDASEYQFPSSSALNMVATSSSDPSWSQYLSEEAFAYTNNPYPPNFNPPSKVDIALECARLQHRFTLPPLEVQDYPPSGFQMDPYSNAFHGNANQPADIVQEILSVAQASQHLQNQETFTGNYALSDDFSFLLQAPDIGSSRYFGEEHNQRSIDIGDDQMFQTGRMVENLRWVGMSNKDLEKAFVDDFKTVPIENISNMPREYHDFQGESSNHNLNTFTSDNLLDEGEMEDFSSTPDMEVYAKVEVNHGLMVSTRQLPNTFYHKVVPSKTLQVQINPIVIPFSKSTLLFTSQDEENGSSKGRLCGDEVIKNISFVDVEAATPTVKVGNISQVEDAAYFRIYYGQTFKVIKNSFDGKSYLLIQNNTKMASKTKYCTSRIKSFVVPLANYSVDADYFPVSFFEVSYMIIKYTRLLGSLKGITSSDYVVSECVLKVYEEGQVQLINKSQSQQFAAHFIINSDQPQIQSCNLATFLSTAEDSPLQRAEWIKYLAVFANLEFRANQVYDIIKKNYMCLSKVATSKKADFKPIVAWMQYDVGVWSFTVEALKLKYVEDAGGENIDESINKATYNVSIPDEVEAFHAILCTVDVVIDETFASDPASYTASTFLDSLNIQDQSCFAFISSQSLWRYDKRLHNSTLDWYDGAISQPQLVLADLIQAISPSTNYTTTYFRNLAKGEEVIRIGPEMCDRDISLPMEPSTLPCQ</sequence>
<dbReference type="PANTHER" id="PTHR38360:SF1">
    <property type="entry name" value="F12P19.7"/>
    <property type="match status" value="1"/>
</dbReference>
<accession>A0A8X8YZH7</accession>
<evidence type="ECO:0000256" key="4">
    <source>
        <dbReference type="ARBA" id="ARBA00023163"/>
    </source>
</evidence>
<dbReference type="EMBL" id="PNBA02000022">
    <property type="protein sequence ID" value="KAG6385813.1"/>
    <property type="molecule type" value="Genomic_DNA"/>
</dbReference>
<comment type="subcellular location">
    <subcellularLocation>
        <location evidence="1">Nucleus</location>
    </subcellularLocation>
</comment>
<protein>
    <recommendedName>
        <fullName evidence="6">NAC domain-containing protein</fullName>
    </recommendedName>
</protein>
<comment type="caution">
    <text evidence="7">The sequence shown here is derived from an EMBL/GenBank/DDBJ whole genome shotgun (WGS) entry which is preliminary data.</text>
</comment>
<reference evidence="7" key="1">
    <citation type="submission" date="2018-01" db="EMBL/GenBank/DDBJ databases">
        <authorList>
            <person name="Mao J.F."/>
        </authorList>
    </citation>
    <scope>NUCLEOTIDE SEQUENCE</scope>
    <source>
        <strain evidence="7">Huo1</strain>
        <tissue evidence="7">Leaf</tissue>
    </source>
</reference>
<evidence type="ECO:0000259" key="6">
    <source>
        <dbReference type="PROSITE" id="PS51005"/>
    </source>
</evidence>
<keyword evidence="8" id="KW-1185">Reference proteome</keyword>
<gene>
    <name evidence="7" type="ORF">SASPL_154694</name>
</gene>
<name>A0A8X8YZH7_SALSN</name>
<dbReference type="Pfam" id="PF02365">
    <property type="entry name" value="NAM"/>
    <property type="match status" value="1"/>
</dbReference>
<keyword evidence="5" id="KW-0539">Nucleus</keyword>
<evidence type="ECO:0000256" key="1">
    <source>
        <dbReference type="ARBA" id="ARBA00004123"/>
    </source>
</evidence>
<dbReference type="FunFam" id="2.170.150.80:FF:000002">
    <property type="entry name" value="Nac domain-containing protein 86"/>
    <property type="match status" value="1"/>
</dbReference>
<feature type="domain" description="NAC" evidence="6">
    <location>
        <begin position="6"/>
        <end position="157"/>
    </location>
</feature>
<evidence type="ECO:0000256" key="5">
    <source>
        <dbReference type="ARBA" id="ARBA00023242"/>
    </source>
</evidence>
<dbReference type="InterPro" id="IPR036093">
    <property type="entry name" value="NAC_dom_sf"/>
</dbReference>